<name>A0A2T3A2K3_9PEZI</name>
<keyword evidence="2" id="KW-1185">Reference proteome</keyword>
<dbReference type="EMBL" id="KZ678496">
    <property type="protein sequence ID" value="PSR81688.1"/>
    <property type="molecule type" value="Genomic_DNA"/>
</dbReference>
<proteinExistence type="predicted"/>
<protein>
    <submittedName>
        <fullName evidence="1">Uncharacterized protein</fullName>
    </submittedName>
</protein>
<organism evidence="1 2">
    <name type="scientific">Coniella lustricola</name>
    <dbReference type="NCBI Taxonomy" id="2025994"/>
    <lineage>
        <taxon>Eukaryota</taxon>
        <taxon>Fungi</taxon>
        <taxon>Dikarya</taxon>
        <taxon>Ascomycota</taxon>
        <taxon>Pezizomycotina</taxon>
        <taxon>Sordariomycetes</taxon>
        <taxon>Sordariomycetidae</taxon>
        <taxon>Diaporthales</taxon>
        <taxon>Schizoparmaceae</taxon>
        <taxon>Coniella</taxon>
    </lineage>
</organism>
<dbReference type="AlphaFoldDB" id="A0A2T3A2K3"/>
<dbReference type="Proteomes" id="UP000241462">
    <property type="component" value="Unassembled WGS sequence"/>
</dbReference>
<accession>A0A2T3A2K3</accession>
<gene>
    <name evidence="1" type="ORF">BD289DRAFT_33341</name>
</gene>
<sequence>MDDGLVTLLLFGSTSAPNSSKVVEGLEGQAAAAPAHPCHAVRELKSAGNIEPQPPDLIVGHAKFDESVNCWARLRIRASRCRDYNCKRSFSVLTFVLALSGSNDLRHFKQVWLIYHHLADCATLDPPTNQQLTSRYDRGDPTRRGFLCLPMRQGNLALSCSLLVWVTQRLKR</sequence>
<dbReference type="InParanoid" id="A0A2T3A2K3"/>
<evidence type="ECO:0000313" key="2">
    <source>
        <dbReference type="Proteomes" id="UP000241462"/>
    </source>
</evidence>
<reference evidence="1 2" key="1">
    <citation type="journal article" date="2018" name="Mycol. Prog.">
        <title>Coniella lustricola, a new species from submerged detritus.</title>
        <authorList>
            <person name="Raudabaugh D.B."/>
            <person name="Iturriaga T."/>
            <person name="Carver A."/>
            <person name="Mondo S."/>
            <person name="Pangilinan J."/>
            <person name="Lipzen A."/>
            <person name="He G."/>
            <person name="Amirebrahimi M."/>
            <person name="Grigoriev I.V."/>
            <person name="Miller A.N."/>
        </authorList>
    </citation>
    <scope>NUCLEOTIDE SEQUENCE [LARGE SCALE GENOMIC DNA]</scope>
    <source>
        <strain evidence="1 2">B22-T-1</strain>
    </source>
</reference>
<evidence type="ECO:0000313" key="1">
    <source>
        <dbReference type="EMBL" id="PSR81688.1"/>
    </source>
</evidence>